<evidence type="ECO:0008006" key="4">
    <source>
        <dbReference type="Google" id="ProtNLM"/>
    </source>
</evidence>
<evidence type="ECO:0000313" key="3">
    <source>
        <dbReference type="Proteomes" id="UP000605986"/>
    </source>
</evidence>
<reference evidence="2" key="1">
    <citation type="submission" date="2020-01" db="EMBL/GenBank/DDBJ databases">
        <title>Identification and distribution of gene clusters putatively required for synthesis of sphingolipid metabolism inhibitors in phylogenetically diverse species of the filamentous fungus Fusarium.</title>
        <authorList>
            <person name="Kim H.-S."/>
            <person name="Busman M."/>
            <person name="Brown D.W."/>
            <person name="Divon H."/>
            <person name="Uhlig S."/>
            <person name="Proctor R.H."/>
        </authorList>
    </citation>
    <scope>NUCLEOTIDE SEQUENCE</scope>
    <source>
        <strain evidence="2">NRRL 53441</strain>
    </source>
</reference>
<feature type="region of interest" description="Disordered" evidence="1">
    <location>
        <begin position="20"/>
        <end position="79"/>
    </location>
</feature>
<evidence type="ECO:0000256" key="1">
    <source>
        <dbReference type="SAM" id="MobiDB-lite"/>
    </source>
</evidence>
<dbReference type="InterPro" id="IPR036987">
    <property type="entry name" value="SRA-YDG_sf"/>
</dbReference>
<dbReference type="Gene3D" id="2.30.280.10">
    <property type="entry name" value="SRA-YDG"/>
    <property type="match status" value="1"/>
</dbReference>
<organism evidence="2 3">
    <name type="scientific">Fusarium austroafricanum</name>
    <dbReference type="NCBI Taxonomy" id="2364996"/>
    <lineage>
        <taxon>Eukaryota</taxon>
        <taxon>Fungi</taxon>
        <taxon>Dikarya</taxon>
        <taxon>Ascomycota</taxon>
        <taxon>Pezizomycotina</taxon>
        <taxon>Sordariomycetes</taxon>
        <taxon>Hypocreomycetidae</taxon>
        <taxon>Hypocreales</taxon>
        <taxon>Nectriaceae</taxon>
        <taxon>Fusarium</taxon>
        <taxon>Fusarium concolor species complex</taxon>
    </lineage>
</organism>
<accession>A0A8H4NJF3</accession>
<dbReference type="EMBL" id="JAADJG010001369">
    <property type="protein sequence ID" value="KAF4417439.1"/>
    <property type="molecule type" value="Genomic_DNA"/>
</dbReference>
<comment type="caution">
    <text evidence="2">The sequence shown here is derived from an EMBL/GenBank/DDBJ whole genome shotgun (WGS) entry which is preliminary data.</text>
</comment>
<feature type="compositionally biased region" description="Basic and acidic residues" evidence="1">
    <location>
        <begin position="24"/>
        <end position="41"/>
    </location>
</feature>
<feature type="compositionally biased region" description="Basic and acidic residues" evidence="1">
    <location>
        <begin position="59"/>
        <end position="72"/>
    </location>
</feature>
<proteinExistence type="predicted"/>
<keyword evidence="3" id="KW-1185">Reference proteome</keyword>
<evidence type="ECO:0000313" key="2">
    <source>
        <dbReference type="EMBL" id="KAF4417439.1"/>
    </source>
</evidence>
<sequence length="396" mass="46005">MPVIDSGSIRDIYKMAPLSAGLGREGREGRERWSQIQDKAELMSSHEVGESSRQPSASDKGKKPEHQPEHQPKPLPRRTGYDADVLLDLCDTIRSSLHEGRPEERWEEAMGFLAALLRDEEHYNRAIEFETIRNTHLDKLISDIMDPRYRHPRVPIRFSKDVERAEALERKWVERFRGPYFNMEQNRYRDLPKTGRLKDVALNLDAENPEDRWQAKEGKTLSELEGNLEIEPGEWWLNLACAHRDGIVGSAREKPTKGKYGVAALPLLTGQEKIDDEEGTLKYVRQGRITDIHVSLISQVGATFRILRGHHLRSPYAPKAGIRYDGLYTIRRYSQWFNEVSDRHHMMLTLERVEDQKPIEDIVYIPRPSEMDDWELYQKYEGEAIKKHKGNKAFLD</sequence>
<dbReference type="AlphaFoldDB" id="A0A8H4NJF3"/>
<dbReference type="InterPro" id="IPR015947">
    <property type="entry name" value="PUA-like_sf"/>
</dbReference>
<name>A0A8H4NJF3_9HYPO</name>
<gene>
    <name evidence="2" type="ORF">F53441_14516</name>
</gene>
<dbReference type="SUPFAM" id="SSF88697">
    <property type="entry name" value="PUA domain-like"/>
    <property type="match status" value="1"/>
</dbReference>
<dbReference type="OrthoDB" id="3244603at2759"/>
<dbReference type="Proteomes" id="UP000605986">
    <property type="component" value="Unassembled WGS sequence"/>
</dbReference>
<protein>
    <recommendedName>
        <fullName evidence="4">YDG domain-containing protein</fullName>
    </recommendedName>
</protein>